<keyword evidence="1" id="KW-1133">Transmembrane helix</keyword>
<organism evidence="2">
    <name type="scientific">Mycolicibacterium mucogenicum DSM 44124</name>
    <dbReference type="NCBI Taxonomy" id="1226753"/>
    <lineage>
        <taxon>Bacteria</taxon>
        <taxon>Bacillati</taxon>
        <taxon>Actinomycetota</taxon>
        <taxon>Actinomycetes</taxon>
        <taxon>Mycobacteriales</taxon>
        <taxon>Mycobacteriaceae</taxon>
        <taxon>Mycolicibacterium</taxon>
    </lineage>
</organism>
<evidence type="ECO:0008006" key="3">
    <source>
        <dbReference type="Google" id="ProtNLM"/>
    </source>
</evidence>
<dbReference type="AlphaFoldDB" id="A0A8H2JHT9"/>
<feature type="transmembrane region" description="Helical" evidence="1">
    <location>
        <begin position="80"/>
        <end position="100"/>
    </location>
</feature>
<protein>
    <recommendedName>
        <fullName evidence="3">Transmembrane protein</fullName>
    </recommendedName>
</protein>
<gene>
    <name evidence="2" type="ORF">C1S78_26150</name>
</gene>
<feature type="transmembrane region" description="Helical" evidence="1">
    <location>
        <begin position="112"/>
        <end position="129"/>
    </location>
</feature>
<evidence type="ECO:0000313" key="2">
    <source>
        <dbReference type="EMBL" id="TLH55391.1"/>
    </source>
</evidence>
<comment type="caution">
    <text evidence="2">The sequence shown here is derived from an EMBL/GenBank/DDBJ whole genome shotgun (WGS) entry which is preliminary data.</text>
</comment>
<keyword evidence="1" id="KW-0472">Membrane</keyword>
<evidence type="ECO:0000256" key="1">
    <source>
        <dbReference type="SAM" id="Phobius"/>
    </source>
</evidence>
<proteinExistence type="predicted"/>
<dbReference type="EMBL" id="POTL01000001">
    <property type="protein sequence ID" value="TLH55391.1"/>
    <property type="molecule type" value="Genomic_DNA"/>
</dbReference>
<reference evidence="2" key="1">
    <citation type="submission" date="2018-01" db="EMBL/GenBank/DDBJ databases">
        <title>Comparative genomics of Mycobacterium mucogenicum and Mycobacterium neoaurum clade members emphasizing tRNA and non-coding RNA.</title>
        <authorList>
            <person name="Behra P.R.K."/>
            <person name="Pettersson B.M.F."/>
            <person name="Das S."/>
            <person name="Dasgupta S."/>
            <person name="Kirsebom L.A."/>
        </authorList>
    </citation>
    <scope>NUCLEOTIDE SEQUENCE</scope>
    <source>
        <strain evidence="2">DSM 44124</strain>
    </source>
</reference>
<keyword evidence="1" id="KW-0812">Transmembrane</keyword>
<accession>A0A8H2JHT9</accession>
<name>A0A8H2JHT9_MYCMU</name>
<feature type="transmembrane region" description="Helical" evidence="1">
    <location>
        <begin position="53"/>
        <end position="73"/>
    </location>
</feature>
<feature type="transmembrane region" description="Helical" evidence="1">
    <location>
        <begin position="20"/>
        <end position="38"/>
    </location>
</feature>
<sequence>MIARRADWVPLIPVRYRRPIMILLALTPFVAGIDFLMGENSDTMTVVERAMPSYVWGILLVTAGLLSVGGYLARRPGLCIAGLHLSGCFFFALSAGIAWASIDETGGFRGPWLYLVIAAACWLAALGYADQIKGGRQ</sequence>